<gene>
    <name evidence="1" type="ORF">METZ01_LOCUS106195</name>
</gene>
<name>A0A381WM42_9ZZZZ</name>
<protein>
    <submittedName>
        <fullName evidence="1">Uncharacterized protein</fullName>
    </submittedName>
</protein>
<sequence>MAGNKTDNGVHEIGTDEILASYQADTPGELETSYLKDVNEFINIAEKKKKEQEKTHFSMVFDNPLKGFPYNEQYGFDKTLEESKMGEIYAAIQMGYTAKELNNDYGVGLAQAKTWIGEYWAAKRKARGSMKKESVDITEGTWAVPDSMKKITQL</sequence>
<accession>A0A381WM42</accession>
<dbReference type="AlphaFoldDB" id="A0A381WM42"/>
<feature type="non-terminal residue" evidence="1">
    <location>
        <position position="154"/>
    </location>
</feature>
<dbReference type="EMBL" id="UINC01012182">
    <property type="protein sequence ID" value="SVA53341.1"/>
    <property type="molecule type" value="Genomic_DNA"/>
</dbReference>
<proteinExistence type="predicted"/>
<evidence type="ECO:0000313" key="1">
    <source>
        <dbReference type="EMBL" id="SVA53341.1"/>
    </source>
</evidence>
<reference evidence="1" key="1">
    <citation type="submission" date="2018-05" db="EMBL/GenBank/DDBJ databases">
        <authorList>
            <person name="Lanie J.A."/>
            <person name="Ng W.-L."/>
            <person name="Kazmierczak K.M."/>
            <person name="Andrzejewski T.M."/>
            <person name="Davidsen T.M."/>
            <person name="Wayne K.J."/>
            <person name="Tettelin H."/>
            <person name="Glass J.I."/>
            <person name="Rusch D."/>
            <person name="Podicherti R."/>
            <person name="Tsui H.-C.T."/>
            <person name="Winkler M.E."/>
        </authorList>
    </citation>
    <scope>NUCLEOTIDE SEQUENCE</scope>
</reference>
<organism evidence="1">
    <name type="scientific">marine metagenome</name>
    <dbReference type="NCBI Taxonomy" id="408172"/>
    <lineage>
        <taxon>unclassified sequences</taxon>
        <taxon>metagenomes</taxon>
        <taxon>ecological metagenomes</taxon>
    </lineage>
</organism>